<organism evidence="4 5">
    <name type="scientific">Sedimentibacter saalensis</name>
    <dbReference type="NCBI Taxonomy" id="130788"/>
    <lineage>
        <taxon>Bacteria</taxon>
        <taxon>Bacillati</taxon>
        <taxon>Bacillota</taxon>
        <taxon>Tissierellia</taxon>
        <taxon>Sedimentibacter</taxon>
    </lineage>
</organism>
<evidence type="ECO:0000313" key="4">
    <source>
        <dbReference type="EMBL" id="TWH79903.1"/>
    </source>
</evidence>
<evidence type="ECO:0000259" key="3">
    <source>
        <dbReference type="Pfam" id="PF26018"/>
    </source>
</evidence>
<feature type="domain" description="RND related beta-barrel" evidence="2">
    <location>
        <begin position="255"/>
        <end position="327"/>
    </location>
</feature>
<feature type="transmembrane region" description="Helical" evidence="1">
    <location>
        <begin position="7"/>
        <end position="25"/>
    </location>
</feature>
<dbReference type="GO" id="GO:1990281">
    <property type="term" value="C:efflux pump complex"/>
    <property type="evidence" value="ECO:0007669"/>
    <property type="project" value="TreeGrafter"/>
</dbReference>
<protein>
    <submittedName>
        <fullName evidence="4">Putative membrane fusion protein</fullName>
    </submittedName>
</protein>
<keyword evidence="1" id="KW-1133">Transmembrane helix</keyword>
<proteinExistence type="predicted"/>
<gene>
    <name evidence="4" type="ORF">LY60_02223</name>
</gene>
<dbReference type="PANTHER" id="PTHR30469">
    <property type="entry name" value="MULTIDRUG RESISTANCE PROTEIN MDTA"/>
    <property type="match status" value="1"/>
</dbReference>
<evidence type="ECO:0000313" key="5">
    <source>
        <dbReference type="Proteomes" id="UP000315343"/>
    </source>
</evidence>
<keyword evidence="1" id="KW-0472">Membrane</keyword>
<dbReference type="Proteomes" id="UP000315343">
    <property type="component" value="Unassembled WGS sequence"/>
</dbReference>
<evidence type="ECO:0000259" key="2">
    <source>
        <dbReference type="Pfam" id="PF26011"/>
    </source>
</evidence>
<dbReference type="GO" id="GO:0015562">
    <property type="term" value="F:efflux transmembrane transporter activity"/>
    <property type="evidence" value="ECO:0007669"/>
    <property type="project" value="TreeGrafter"/>
</dbReference>
<dbReference type="PANTHER" id="PTHR30469:SF15">
    <property type="entry name" value="HLYD FAMILY OF SECRETION PROTEINS"/>
    <property type="match status" value="1"/>
</dbReference>
<dbReference type="Pfam" id="PF26011">
    <property type="entry name" value="Beta-barrel_RND_rel"/>
    <property type="match status" value="1"/>
</dbReference>
<dbReference type="OrthoDB" id="1834786at2"/>
<keyword evidence="5" id="KW-1185">Reference proteome</keyword>
<dbReference type="InterPro" id="IPR058729">
    <property type="entry name" value="Beta-barrel_RND-rel"/>
</dbReference>
<name>A0A562J9Z0_9FIRM</name>
<reference evidence="4 5" key="1">
    <citation type="submission" date="2019-07" db="EMBL/GenBank/DDBJ databases">
        <title>Genomic Encyclopedia of Type Strains, Phase I: the one thousand microbial genomes (KMG-I) project.</title>
        <authorList>
            <person name="Kyrpides N."/>
        </authorList>
    </citation>
    <scope>NUCLEOTIDE SEQUENCE [LARGE SCALE GENOMIC DNA]</scope>
    <source>
        <strain evidence="4 5">DSM 13558</strain>
    </source>
</reference>
<keyword evidence="1" id="KW-0812">Transmembrane</keyword>
<feature type="domain" description="RND related barrel-sandwich hybrid" evidence="3">
    <location>
        <begin position="56"/>
        <end position="250"/>
    </location>
</feature>
<comment type="caution">
    <text evidence="4">The sequence shown here is derived from an EMBL/GenBank/DDBJ whole genome shotgun (WGS) entry which is preliminary data.</text>
</comment>
<dbReference type="AlphaFoldDB" id="A0A562J9Z0"/>
<dbReference type="Pfam" id="PF26018">
    <property type="entry name" value="BSH_RND_rel"/>
    <property type="match status" value="1"/>
</dbReference>
<accession>A0A562J9Z0</accession>
<dbReference type="EMBL" id="VLKH01000005">
    <property type="protein sequence ID" value="TWH79903.1"/>
    <property type="molecule type" value="Genomic_DNA"/>
</dbReference>
<sequence>MARKNFGLKNFFFSFATVCLVIYIFKNINGSVDIMVAEDGNLEDVIESSGIVVKDEEVYTASLDGSVTYYFDDGTKIKEGQLVADLNTDTNSAQINKQIEEVQTAIDLKKSKDNSASSEKALSIEALSSYETEIQASILNNDLDAMYNIVGQVDNNSIETYSGGEYEQYDVKQLEDMKKSLMSSVSTNKVPYYSGMAGIITYKIDGLEDVYKFQDVLNITPSGTKEQEYTISDKKQSETVARDEKIYKIIRNFEYYIAVTVDNEKAKMFEENKYVKIRVLSDGSDHELWGYIKKINYGSESSVLILYFDDYFYKIYDKRYVNLQIITDIHDGLKISSAAITKKDGLDGVYVEDASNIIKFFPVEILGQNGDVTIVSSGEYSGENERRIININDKSYSTIKTFDKVILEPDKVYEGQIAE</sequence>
<dbReference type="InterPro" id="IPR058709">
    <property type="entry name" value="BSH_RND-rel"/>
</dbReference>
<dbReference type="RefSeq" id="WP_145083351.1">
    <property type="nucleotide sequence ID" value="NZ_JAYFNS010000022.1"/>
</dbReference>
<evidence type="ECO:0000256" key="1">
    <source>
        <dbReference type="SAM" id="Phobius"/>
    </source>
</evidence>